<dbReference type="Gene3D" id="3.40.50.150">
    <property type="entry name" value="Vaccinia Virus protein VP39"/>
    <property type="match status" value="1"/>
</dbReference>
<protein>
    <submittedName>
        <fullName evidence="2">Class I SAM-dependent methyltransferase</fullName>
    </submittedName>
</protein>
<accession>A0ABV6VVJ6</accession>
<keyword evidence="2" id="KW-0808">Transferase</keyword>
<name>A0ABV6VVJ6_9ACTN</name>
<comment type="caution">
    <text evidence="2">The sequence shown here is derived from an EMBL/GenBank/DDBJ whole genome shotgun (WGS) entry which is preliminary data.</text>
</comment>
<evidence type="ECO:0000313" key="3">
    <source>
        <dbReference type="Proteomes" id="UP001592531"/>
    </source>
</evidence>
<dbReference type="RefSeq" id="WP_380536229.1">
    <property type="nucleotide sequence ID" value="NZ_JBHFAB010000009.1"/>
</dbReference>
<dbReference type="SUPFAM" id="SSF53335">
    <property type="entry name" value="S-adenosyl-L-methionine-dependent methyltransferases"/>
    <property type="match status" value="1"/>
</dbReference>
<sequence length="286" mass="30910">MRSTQPKDLPGDGSAEAVRQYYDRFAEQEEHRLTKDIPGRVSFDIHRRFLARHIKPGWRVLEIGAGPGTFTVALADLGAQVVVADLSPVQLALNAQFVAAAGAEHAVERREVADIRDLSAYRGGDFDAVVAYGGPLSYAFEQEQRAMAELVRVVRLGGVVLASVMSLWGTWRARLPGATALELHHGTAVGDRVLSTGDLRHVPGMEHVCRMFTWAETVALVAGSGAQLIDGSASNWASLHDLDFLAGLETEPSRWQQFLDREATACAAEGARDGGTHILFAAVRGT</sequence>
<keyword evidence="3" id="KW-1185">Reference proteome</keyword>
<dbReference type="PANTHER" id="PTHR43667:SF2">
    <property type="entry name" value="FATTY ACID C-METHYL TRANSFERASE"/>
    <property type="match status" value="1"/>
</dbReference>
<feature type="domain" description="Methyltransferase" evidence="1">
    <location>
        <begin position="60"/>
        <end position="158"/>
    </location>
</feature>
<proteinExistence type="predicted"/>
<dbReference type="GO" id="GO:0008168">
    <property type="term" value="F:methyltransferase activity"/>
    <property type="evidence" value="ECO:0007669"/>
    <property type="project" value="UniProtKB-KW"/>
</dbReference>
<dbReference type="InterPro" id="IPR050723">
    <property type="entry name" value="CFA/CMAS"/>
</dbReference>
<dbReference type="Pfam" id="PF13649">
    <property type="entry name" value="Methyltransf_25"/>
    <property type="match status" value="1"/>
</dbReference>
<dbReference type="InterPro" id="IPR041698">
    <property type="entry name" value="Methyltransf_25"/>
</dbReference>
<dbReference type="PANTHER" id="PTHR43667">
    <property type="entry name" value="CYCLOPROPANE-FATTY-ACYL-PHOSPHOLIPID SYNTHASE"/>
    <property type="match status" value="1"/>
</dbReference>
<dbReference type="CDD" id="cd02440">
    <property type="entry name" value="AdoMet_MTases"/>
    <property type="match status" value="1"/>
</dbReference>
<evidence type="ECO:0000259" key="1">
    <source>
        <dbReference type="Pfam" id="PF13649"/>
    </source>
</evidence>
<dbReference type="GO" id="GO:0032259">
    <property type="term" value="P:methylation"/>
    <property type="evidence" value="ECO:0007669"/>
    <property type="project" value="UniProtKB-KW"/>
</dbReference>
<gene>
    <name evidence="2" type="ORF">ACEZDE_14255</name>
</gene>
<dbReference type="InterPro" id="IPR029063">
    <property type="entry name" value="SAM-dependent_MTases_sf"/>
</dbReference>
<evidence type="ECO:0000313" key="2">
    <source>
        <dbReference type="EMBL" id="MFC1417799.1"/>
    </source>
</evidence>
<dbReference type="EMBL" id="JBHFAB010000009">
    <property type="protein sequence ID" value="MFC1417799.1"/>
    <property type="molecule type" value="Genomic_DNA"/>
</dbReference>
<keyword evidence="2" id="KW-0489">Methyltransferase</keyword>
<organism evidence="2 3">
    <name type="scientific">Streptacidiphilus cavernicola</name>
    <dbReference type="NCBI Taxonomy" id="3342716"/>
    <lineage>
        <taxon>Bacteria</taxon>
        <taxon>Bacillati</taxon>
        <taxon>Actinomycetota</taxon>
        <taxon>Actinomycetes</taxon>
        <taxon>Kitasatosporales</taxon>
        <taxon>Streptomycetaceae</taxon>
        <taxon>Streptacidiphilus</taxon>
    </lineage>
</organism>
<reference evidence="2 3" key="1">
    <citation type="submission" date="2024-09" db="EMBL/GenBank/DDBJ databases">
        <authorList>
            <person name="Lee S.D."/>
        </authorList>
    </citation>
    <scope>NUCLEOTIDE SEQUENCE [LARGE SCALE GENOMIC DNA]</scope>
    <source>
        <strain evidence="2 3">N8-3</strain>
    </source>
</reference>
<dbReference type="Proteomes" id="UP001592531">
    <property type="component" value="Unassembled WGS sequence"/>
</dbReference>